<dbReference type="PANTHER" id="PTHR47245">
    <property type="entry name" value="PEPTIDYLPROLYL ISOMERASE"/>
    <property type="match status" value="1"/>
</dbReference>
<dbReference type="EMBL" id="VSSS01000061">
    <property type="protein sequence ID" value="TYL89363.1"/>
    <property type="molecule type" value="Genomic_DNA"/>
</dbReference>
<evidence type="ECO:0000256" key="6">
    <source>
        <dbReference type="ARBA" id="ARBA00030642"/>
    </source>
</evidence>
<accession>A0A5D3KAM3</accession>
<evidence type="ECO:0000256" key="9">
    <source>
        <dbReference type="SAM" id="MobiDB-lite"/>
    </source>
</evidence>
<reference evidence="11 12" key="1">
    <citation type="submission" date="2019-08" db="EMBL/GenBank/DDBJ databases">
        <title>Bradyrhizobium hipponensis sp. nov., a rhizobium isolated from a Lupinus angustifolius root nodule in Tunisia.</title>
        <authorList>
            <person name="Off K."/>
            <person name="Rejili M."/>
            <person name="Mars M."/>
            <person name="Brachmann A."/>
            <person name="Marin M."/>
        </authorList>
    </citation>
    <scope>NUCLEOTIDE SEQUENCE [LARGE SCALE GENOMIC DNA]</scope>
    <source>
        <strain evidence="11 12">CTAW71</strain>
    </source>
</reference>
<comment type="catalytic activity">
    <reaction evidence="1">
        <text>[protein]-peptidylproline (omega=180) = [protein]-peptidylproline (omega=0)</text>
        <dbReference type="Rhea" id="RHEA:16237"/>
        <dbReference type="Rhea" id="RHEA-COMP:10747"/>
        <dbReference type="Rhea" id="RHEA-COMP:10748"/>
        <dbReference type="ChEBI" id="CHEBI:83833"/>
        <dbReference type="ChEBI" id="CHEBI:83834"/>
        <dbReference type="EC" id="5.2.1.8"/>
    </reaction>
</comment>
<evidence type="ECO:0000256" key="2">
    <source>
        <dbReference type="ARBA" id="ARBA00007656"/>
    </source>
</evidence>
<sequence>MMVLNRDRHPLSSGLPAMPGRTIAALVMAASLFAAGGPCHGQAAASETVIAKVDELVIDQTEYDLALQAFAGDMRGLDEKSRHDFLVQYLIDLKLMAREARKENLALDEAALQRNFDFQRNKALMEKLLGTVAQAAITDQSVRAAYDRAVKDVTSEPEVRMKFMHFKVADIKDENAVAAVEAKAKEAVERVKKGEDFAKVSEEMTGTSAPATLIEANFMNKQQMGRDLAPVAADLNIGAVSAPIKTELGWDVVRIEDKRTRTPPEFGAVRDRFVAVVGRQAQLELMEKLRAAAKIERSASAQPSEGEPTTAAQK</sequence>
<dbReference type="Pfam" id="PF13145">
    <property type="entry name" value="Rotamase_2"/>
    <property type="match status" value="1"/>
</dbReference>
<keyword evidence="12" id="KW-1185">Reference proteome</keyword>
<dbReference type="InterPro" id="IPR000297">
    <property type="entry name" value="PPIase_PpiC"/>
</dbReference>
<evidence type="ECO:0000256" key="4">
    <source>
        <dbReference type="ARBA" id="ARBA00018370"/>
    </source>
</evidence>
<dbReference type="EC" id="5.2.1.8" evidence="3"/>
<dbReference type="AlphaFoldDB" id="A0A5D3KAM3"/>
<evidence type="ECO:0000313" key="12">
    <source>
        <dbReference type="Proteomes" id="UP000324758"/>
    </source>
</evidence>
<keyword evidence="8" id="KW-0413">Isomerase</keyword>
<evidence type="ECO:0000256" key="5">
    <source>
        <dbReference type="ARBA" id="ARBA00023110"/>
    </source>
</evidence>
<organism evidence="11 12">
    <name type="scientific">Bradyrhizobium rifense</name>
    <dbReference type="NCBI Taxonomy" id="515499"/>
    <lineage>
        <taxon>Bacteria</taxon>
        <taxon>Pseudomonadati</taxon>
        <taxon>Pseudomonadota</taxon>
        <taxon>Alphaproteobacteria</taxon>
        <taxon>Hyphomicrobiales</taxon>
        <taxon>Nitrobacteraceae</taxon>
        <taxon>Bradyrhizobium</taxon>
    </lineage>
</organism>
<dbReference type="Gene3D" id="3.10.50.40">
    <property type="match status" value="1"/>
</dbReference>
<evidence type="ECO:0000256" key="3">
    <source>
        <dbReference type="ARBA" id="ARBA00013194"/>
    </source>
</evidence>
<evidence type="ECO:0000256" key="1">
    <source>
        <dbReference type="ARBA" id="ARBA00000971"/>
    </source>
</evidence>
<name>A0A5D3KAM3_9BRAD</name>
<dbReference type="SUPFAM" id="SSF109998">
    <property type="entry name" value="Triger factor/SurA peptide-binding domain-like"/>
    <property type="match status" value="1"/>
</dbReference>
<dbReference type="SUPFAM" id="SSF54534">
    <property type="entry name" value="FKBP-like"/>
    <property type="match status" value="1"/>
</dbReference>
<dbReference type="InterPro" id="IPR046357">
    <property type="entry name" value="PPIase_dom_sf"/>
</dbReference>
<comment type="caution">
    <text evidence="11">The sequence shown here is derived from an EMBL/GenBank/DDBJ whole genome shotgun (WGS) entry which is preliminary data.</text>
</comment>
<gene>
    <name evidence="11" type="ORF">FXB40_36305</name>
</gene>
<comment type="similarity">
    <text evidence="2">Belongs to the PpiC/parvulin rotamase family.</text>
</comment>
<protein>
    <recommendedName>
        <fullName evidence="4">Parvulin-like PPIase</fullName>
        <ecNumber evidence="3">5.2.1.8</ecNumber>
    </recommendedName>
    <alternativeName>
        <fullName evidence="6">Peptidyl-prolyl cis-trans isomerase plp</fullName>
    </alternativeName>
    <alternativeName>
        <fullName evidence="7">Rotamase plp</fullName>
    </alternativeName>
</protein>
<evidence type="ECO:0000256" key="7">
    <source>
        <dbReference type="ARBA" id="ARBA00031484"/>
    </source>
</evidence>
<evidence type="ECO:0000256" key="8">
    <source>
        <dbReference type="PROSITE-ProRule" id="PRU00278"/>
    </source>
</evidence>
<dbReference type="InterPro" id="IPR050245">
    <property type="entry name" value="PrsA_foldase"/>
</dbReference>
<evidence type="ECO:0000259" key="10">
    <source>
        <dbReference type="PROSITE" id="PS50198"/>
    </source>
</evidence>
<dbReference type="Proteomes" id="UP000324758">
    <property type="component" value="Unassembled WGS sequence"/>
</dbReference>
<dbReference type="GO" id="GO:0003755">
    <property type="term" value="F:peptidyl-prolyl cis-trans isomerase activity"/>
    <property type="evidence" value="ECO:0007669"/>
    <property type="project" value="UniProtKB-KW"/>
</dbReference>
<keyword evidence="5 8" id="KW-0697">Rotamase</keyword>
<proteinExistence type="inferred from homology"/>
<feature type="region of interest" description="Disordered" evidence="9">
    <location>
        <begin position="295"/>
        <end position="314"/>
    </location>
</feature>
<dbReference type="InterPro" id="IPR027304">
    <property type="entry name" value="Trigger_fact/SurA_dom_sf"/>
</dbReference>
<dbReference type="OrthoDB" id="14196at2"/>
<feature type="domain" description="PpiC" evidence="10">
    <location>
        <begin position="158"/>
        <end position="257"/>
    </location>
</feature>
<dbReference type="PROSITE" id="PS50198">
    <property type="entry name" value="PPIC_PPIASE_2"/>
    <property type="match status" value="1"/>
</dbReference>
<evidence type="ECO:0000313" key="11">
    <source>
        <dbReference type="EMBL" id="TYL89363.1"/>
    </source>
</evidence>
<dbReference type="PANTHER" id="PTHR47245:SF2">
    <property type="entry name" value="PEPTIDYL-PROLYL CIS-TRANS ISOMERASE HP_0175-RELATED"/>
    <property type="match status" value="1"/>
</dbReference>